<dbReference type="EMBL" id="CM016762">
    <property type="protein sequence ID" value="TMS34225.1"/>
    <property type="molecule type" value="Genomic_DNA"/>
</dbReference>
<evidence type="ECO:0000256" key="1">
    <source>
        <dbReference type="SAM" id="MobiDB-lite"/>
    </source>
</evidence>
<reference evidence="2 3" key="2">
    <citation type="journal article" date="2019" name="G3 (Bethesda)">
        <title>Hybrid Assembly of the Genome of the Entomopathogenic Nematode Steinernema carpocapsae Identifies the X-Chromosome.</title>
        <authorList>
            <person name="Serra L."/>
            <person name="Macchietto M."/>
            <person name="Macias-Munoz A."/>
            <person name="McGill C.J."/>
            <person name="Rodriguez I.M."/>
            <person name="Rodriguez B."/>
            <person name="Murad R."/>
            <person name="Mortazavi A."/>
        </authorList>
    </citation>
    <scope>NUCLEOTIDE SEQUENCE [LARGE SCALE GENOMIC DNA]</scope>
    <source>
        <strain evidence="2 3">ALL</strain>
    </source>
</reference>
<name>A0A4U8UPI2_STECR</name>
<keyword evidence="3" id="KW-1185">Reference proteome</keyword>
<gene>
    <name evidence="2" type="ORF">L596_001859</name>
</gene>
<accession>A0A4U8UPI2</accession>
<comment type="caution">
    <text evidence="2">The sequence shown here is derived from an EMBL/GenBank/DDBJ whole genome shotgun (WGS) entry which is preliminary data.</text>
</comment>
<dbReference type="EMBL" id="AZBU02000001">
    <property type="protein sequence ID" value="TMS34225.1"/>
    <property type="molecule type" value="Genomic_DNA"/>
</dbReference>
<proteinExistence type="predicted"/>
<dbReference type="Proteomes" id="UP000298663">
    <property type="component" value="Chromosome X"/>
</dbReference>
<organism evidence="2 3">
    <name type="scientific">Steinernema carpocapsae</name>
    <name type="common">Entomopathogenic nematode</name>
    <dbReference type="NCBI Taxonomy" id="34508"/>
    <lineage>
        <taxon>Eukaryota</taxon>
        <taxon>Metazoa</taxon>
        <taxon>Ecdysozoa</taxon>
        <taxon>Nematoda</taxon>
        <taxon>Chromadorea</taxon>
        <taxon>Rhabditida</taxon>
        <taxon>Tylenchina</taxon>
        <taxon>Panagrolaimomorpha</taxon>
        <taxon>Strongyloidoidea</taxon>
        <taxon>Steinernematidae</taxon>
        <taxon>Steinernema</taxon>
    </lineage>
</organism>
<sequence>MNADGTNQTQITHLGNANYHLQLQPRWSRQWIRRLRTLSHQRRRNWARTGHLWRQRIQFVCHDELRRNEDRLGKQPQRRNDRTRSLHR</sequence>
<dbReference type="AlphaFoldDB" id="A0A4U8UPI2"/>
<evidence type="ECO:0000313" key="2">
    <source>
        <dbReference type="EMBL" id="TMS34225.1"/>
    </source>
</evidence>
<protein>
    <submittedName>
        <fullName evidence="2">Uncharacterized protein</fullName>
    </submittedName>
</protein>
<evidence type="ECO:0000313" key="3">
    <source>
        <dbReference type="Proteomes" id="UP000298663"/>
    </source>
</evidence>
<reference evidence="2 3" key="1">
    <citation type="journal article" date="2015" name="Genome Biol.">
        <title>Comparative genomics of Steinernema reveals deeply conserved gene regulatory networks.</title>
        <authorList>
            <person name="Dillman A.R."/>
            <person name="Macchietto M."/>
            <person name="Porter C.F."/>
            <person name="Rogers A."/>
            <person name="Williams B."/>
            <person name="Antoshechkin I."/>
            <person name="Lee M.M."/>
            <person name="Goodwin Z."/>
            <person name="Lu X."/>
            <person name="Lewis E.E."/>
            <person name="Goodrich-Blair H."/>
            <person name="Stock S.P."/>
            <person name="Adams B.J."/>
            <person name="Sternberg P.W."/>
            <person name="Mortazavi A."/>
        </authorList>
    </citation>
    <scope>NUCLEOTIDE SEQUENCE [LARGE SCALE GENOMIC DNA]</scope>
    <source>
        <strain evidence="2 3">ALL</strain>
    </source>
</reference>
<feature type="region of interest" description="Disordered" evidence="1">
    <location>
        <begin position="66"/>
        <end position="88"/>
    </location>
</feature>